<dbReference type="InterPro" id="IPR005312">
    <property type="entry name" value="DUF1759"/>
</dbReference>
<gene>
    <name evidence="2" type="ORF">TKK_007518</name>
</gene>
<feature type="coiled-coil region" evidence="1">
    <location>
        <begin position="158"/>
        <end position="185"/>
    </location>
</feature>
<keyword evidence="3" id="KW-1185">Reference proteome</keyword>
<evidence type="ECO:0000313" key="3">
    <source>
        <dbReference type="Proteomes" id="UP001627154"/>
    </source>
</evidence>
<proteinExistence type="predicted"/>
<keyword evidence="1" id="KW-0175">Coiled coil</keyword>
<dbReference type="PANTHER" id="PTHR47331">
    <property type="entry name" value="PHD-TYPE DOMAIN-CONTAINING PROTEIN"/>
    <property type="match status" value="1"/>
</dbReference>
<sequence length="391" mass="44760">MPKFQGSVREWLPFWSQFKRVHEDPSISREEKFQRLIDATIQGTRANDIVRSYPHTAENYDKVVKSLKSRFGREDLLVECYVRELLGLVLQNAVKGGKKVNSLSTLYDKLETYINALESLGVTTDKCAAMLYPLVESALPEDTLRVWQRNVAQRATADEEQNNTKDRLKRLISFLQNEVEEEERIELALKGFGIPDQESKKKIPSPTGKNAERSTDTYNIPSCSALVNASEKKSVSLDQKVICDSITIIEKSDWVERVKNKYGVTLSDVDSTSWTVMGQLPPGGYKRKNTTSVLVNMFTREANVSDLWRLDIVGITDPIERLNRAENHERVRDFLIATTKMTDDGRYSVKLPWNECHALLPKNLKMASSRLESTVKRLEAKKIFELYNEEF</sequence>
<dbReference type="EMBL" id="JBJJXI010000059">
    <property type="protein sequence ID" value="KAL3398343.1"/>
    <property type="molecule type" value="Genomic_DNA"/>
</dbReference>
<reference evidence="2 3" key="1">
    <citation type="journal article" date="2024" name="bioRxiv">
        <title>A reference genome for Trichogramma kaykai: A tiny desert-dwelling parasitoid wasp with competing sex-ratio distorters.</title>
        <authorList>
            <person name="Culotta J."/>
            <person name="Lindsey A.R."/>
        </authorList>
    </citation>
    <scope>NUCLEOTIDE SEQUENCE [LARGE SCALE GENOMIC DNA]</scope>
    <source>
        <strain evidence="2 3">KSX58</strain>
    </source>
</reference>
<organism evidence="2 3">
    <name type="scientific">Trichogramma kaykai</name>
    <dbReference type="NCBI Taxonomy" id="54128"/>
    <lineage>
        <taxon>Eukaryota</taxon>
        <taxon>Metazoa</taxon>
        <taxon>Ecdysozoa</taxon>
        <taxon>Arthropoda</taxon>
        <taxon>Hexapoda</taxon>
        <taxon>Insecta</taxon>
        <taxon>Pterygota</taxon>
        <taxon>Neoptera</taxon>
        <taxon>Endopterygota</taxon>
        <taxon>Hymenoptera</taxon>
        <taxon>Apocrita</taxon>
        <taxon>Proctotrupomorpha</taxon>
        <taxon>Chalcidoidea</taxon>
        <taxon>Trichogrammatidae</taxon>
        <taxon>Trichogramma</taxon>
    </lineage>
</organism>
<dbReference type="Pfam" id="PF03564">
    <property type="entry name" value="DUF1759"/>
    <property type="match status" value="1"/>
</dbReference>
<comment type="caution">
    <text evidence="2">The sequence shown here is derived from an EMBL/GenBank/DDBJ whole genome shotgun (WGS) entry which is preliminary data.</text>
</comment>
<accession>A0ABD2X048</accession>
<dbReference type="Proteomes" id="UP001627154">
    <property type="component" value="Unassembled WGS sequence"/>
</dbReference>
<protein>
    <submittedName>
        <fullName evidence="2">Uncharacterized protein</fullName>
    </submittedName>
</protein>
<evidence type="ECO:0000313" key="2">
    <source>
        <dbReference type="EMBL" id="KAL3398343.1"/>
    </source>
</evidence>
<dbReference type="AlphaFoldDB" id="A0ABD2X048"/>
<evidence type="ECO:0000256" key="1">
    <source>
        <dbReference type="SAM" id="Coils"/>
    </source>
</evidence>
<name>A0ABD2X048_9HYME</name>